<feature type="domain" description="Glycoside hydrolase family 2 catalytic" evidence="4">
    <location>
        <begin position="1"/>
        <end position="255"/>
    </location>
</feature>
<evidence type="ECO:0000256" key="2">
    <source>
        <dbReference type="ARBA" id="ARBA00022801"/>
    </source>
</evidence>
<sequence length="273" mass="31342">MKWLGVNCFRTSHYPYAEEIMNMADEEGMMVIDESAAVNLINFDDQLLSTHITVMEELVRRDKNRPSVIMWSVANEPRSAQAPADKYFSAVVNATRAFDPTRPITAALNVNKYDDHAGKSMDVIMVNRYYSWYNDPGHLELIENQTVAEYIEWRDLYDKPMMISEYGAGAVIGLHKDPASMWSEEYQVNLMLNNFKAFDTLRSYGYFAGEMIWNFADFETDTSISRVAGNRKGMFTRNRQPKLSAHILRQRYHELAGVPIGDLQSAFAKKLMS</sequence>
<keyword evidence="6" id="KW-1185">Reference proteome</keyword>
<dbReference type="EMBL" id="JAXCGZ010020799">
    <property type="protein sequence ID" value="KAK7065378.1"/>
    <property type="molecule type" value="Genomic_DNA"/>
</dbReference>
<reference evidence="5 6" key="1">
    <citation type="submission" date="2023-11" db="EMBL/GenBank/DDBJ databases">
        <title>Halocaridina rubra genome assembly.</title>
        <authorList>
            <person name="Smith C."/>
        </authorList>
    </citation>
    <scope>NUCLEOTIDE SEQUENCE [LARGE SCALE GENOMIC DNA]</scope>
    <source>
        <strain evidence="5">EP-1</strain>
        <tissue evidence="5">Whole</tissue>
    </source>
</reference>
<dbReference type="InterPro" id="IPR017853">
    <property type="entry name" value="GH"/>
</dbReference>
<keyword evidence="3" id="KW-0326">Glycosidase</keyword>
<organism evidence="5 6">
    <name type="scientific">Halocaridina rubra</name>
    <name type="common">Hawaiian red shrimp</name>
    <dbReference type="NCBI Taxonomy" id="373956"/>
    <lineage>
        <taxon>Eukaryota</taxon>
        <taxon>Metazoa</taxon>
        <taxon>Ecdysozoa</taxon>
        <taxon>Arthropoda</taxon>
        <taxon>Crustacea</taxon>
        <taxon>Multicrustacea</taxon>
        <taxon>Malacostraca</taxon>
        <taxon>Eumalacostraca</taxon>
        <taxon>Eucarida</taxon>
        <taxon>Decapoda</taxon>
        <taxon>Pleocyemata</taxon>
        <taxon>Caridea</taxon>
        <taxon>Atyoidea</taxon>
        <taxon>Atyidae</taxon>
        <taxon>Halocaridina</taxon>
    </lineage>
</organism>
<dbReference type="GO" id="GO:0019391">
    <property type="term" value="P:glucuronoside catabolic process"/>
    <property type="evidence" value="ECO:0007669"/>
    <property type="project" value="TreeGrafter"/>
</dbReference>
<name>A0AAN8ZVK7_HALRR</name>
<dbReference type="Gene3D" id="3.20.20.80">
    <property type="entry name" value="Glycosidases"/>
    <property type="match status" value="1"/>
</dbReference>
<evidence type="ECO:0000259" key="4">
    <source>
        <dbReference type="Pfam" id="PF02836"/>
    </source>
</evidence>
<comment type="similarity">
    <text evidence="1">Belongs to the glycosyl hydrolase 2 family.</text>
</comment>
<dbReference type="PROSITE" id="PS00608">
    <property type="entry name" value="GLYCOSYL_HYDROL_F2_2"/>
    <property type="match status" value="1"/>
</dbReference>
<keyword evidence="2" id="KW-0378">Hydrolase</keyword>
<gene>
    <name evidence="5" type="ORF">SK128_002911</name>
</gene>
<evidence type="ECO:0000256" key="3">
    <source>
        <dbReference type="ARBA" id="ARBA00023295"/>
    </source>
</evidence>
<dbReference type="PROSITE" id="PS00719">
    <property type="entry name" value="GLYCOSYL_HYDROL_F2_1"/>
    <property type="match status" value="1"/>
</dbReference>
<dbReference type="InterPro" id="IPR023232">
    <property type="entry name" value="Glyco_hydro_2_AS"/>
</dbReference>
<dbReference type="SUPFAM" id="SSF51445">
    <property type="entry name" value="(Trans)glycosidases"/>
    <property type="match status" value="1"/>
</dbReference>
<evidence type="ECO:0000256" key="1">
    <source>
        <dbReference type="ARBA" id="ARBA00007401"/>
    </source>
</evidence>
<dbReference type="InterPro" id="IPR006103">
    <property type="entry name" value="Glyco_hydro_2_cat"/>
</dbReference>
<dbReference type="GO" id="GO:0005615">
    <property type="term" value="C:extracellular space"/>
    <property type="evidence" value="ECO:0007669"/>
    <property type="project" value="TreeGrafter"/>
</dbReference>
<dbReference type="GO" id="GO:0005975">
    <property type="term" value="P:carbohydrate metabolic process"/>
    <property type="evidence" value="ECO:0007669"/>
    <property type="project" value="InterPro"/>
</dbReference>
<comment type="caution">
    <text evidence="5">The sequence shown here is derived from an EMBL/GenBank/DDBJ whole genome shotgun (WGS) entry which is preliminary data.</text>
</comment>
<dbReference type="AlphaFoldDB" id="A0AAN8ZVK7"/>
<dbReference type="InterPro" id="IPR023230">
    <property type="entry name" value="Glyco_hydro_2_CS"/>
</dbReference>
<protein>
    <recommendedName>
        <fullName evidence="4">Glycoside hydrolase family 2 catalytic domain-containing protein</fullName>
    </recommendedName>
</protein>
<accession>A0AAN8ZVK7</accession>
<evidence type="ECO:0000313" key="5">
    <source>
        <dbReference type="EMBL" id="KAK7065378.1"/>
    </source>
</evidence>
<dbReference type="FunFam" id="3.20.20.80:FF:000080">
    <property type="entry name" value="Beta-glucuronidase UidA"/>
    <property type="match status" value="1"/>
</dbReference>
<dbReference type="Proteomes" id="UP001381693">
    <property type="component" value="Unassembled WGS sequence"/>
</dbReference>
<dbReference type="PANTHER" id="PTHR10066:SF67">
    <property type="entry name" value="BETA-GLUCURONIDASE"/>
    <property type="match status" value="1"/>
</dbReference>
<proteinExistence type="inferred from homology"/>
<dbReference type="PANTHER" id="PTHR10066">
    <property type="entry name" value="BETA-GLUCURONIDASE"/>
    <property type="match status" value="1"/>
</dbReference>
<dbReference type="GO" id="GO:0004566">
    <property type="term" value="F:beta-glucuronidase activity"/>
    <property type="evidence" value="ECO:0007669"/>
    <property type="project" value="TreeGrafter"/>
</dbReference>
<evidence type="ECO:0000313" key="6">
    <source>
        <dbReference type="Proteomes" id="UP001381693"/>
    </source>
</evidence>
<dbReference type="GO" id="GO:0030246">
    <property type="term" value="F:carbohydrate binding"/>
    <property type="evidence" value="ECO:0007669"/>
    <property type="project" value="TreeGrafter"/>
</dbReference>
<dbReference type="Pfam" id="PF02836">
    <property type="entry name" value="Glyco_hydro_2_C"/>
    <property type="match status" value="1"/>
</dbReference>